<evidence type="ECO:0000313" key="1">
    <source>
        <dbReference type="EMBL" id="TNV74742.1"/>
    </source>
</evidence>
<reference evidence="1" key="1">
    <citation type="submission" date="2019-06" db="EMBL/GenBank/DDBJ databases">
        <authorList>
            <person name="Zheng W."/>
        </authorList>
    </citation>
    <scope>NUCLEOTIDE SEQUENCE</scope>
    <source>
        <strain evidence="1">QDHG01</strain>
    </source>
</reference>
<comment type="caution">
    <text evidence="1">The sequence shown here is derived from an EMBL/GenBank/DDBJ whole genome shotgun (WGS) entry which is preliminary data.</text>
</comment>
<sequence>MKPSFIQRNKVDISFSQRMSYQFGKEFNMYSSEGVIIEEKNIQFVKPGKFVMNVPLVEGVDYAIQFKFESLNANHIMCVGIGSQGFILSEVLGIENAILSHFQLGIKFKNLGYCSDGTNSTQYPDMYTDFNEFDYLNEDEFDEIDYSYGESKMTNVFGDKEFYMVLRDRQLIFMDNEEQLIQILQLDFIDFQ</sequence>
<gene>
    <name evidence="1" type="ORF">FGO68_gene9731</name>
</gene>
<keyword evidence="2" id="KW-1185">Reference proteome</keyword>
<proteinExistence type="predicted"/>
<evidence type="ECO:0000313" key="2">
    <source>
        <dbReference type="Proteomes" id="UP000785679"/>
    </source>
</evidence>
<dbReference type="EMBL" id="RRYP01016670">
    <property type="protein sequence ID" value="TNV74742.1"/>
    <property type="molecule type" value="Genomic_DNA"/>
</dbReference>
<dbReference type="AlphaFoldDB" id="A0A8J8NGS9"/>
<protein>
    <submittedName>
        <fullName evidence="1">Uncharacterized protein</fullName>
    </submittedName>
</protein>
<organism evidence="1 2">
    <name type="scientific">Halteria grandinella</name>
    <dbReference type="NCBI Taxonomy" id="5974"/>
    <lineage>
        <taxon>Eukaryota</taxon>
        <taxon>Sar</taxon>
        <taxon>Alveolata</taxon>
        <taxon>Ciliophora</taxon>
        <taxon>Intramacronucleata</taxon>
        <taxon>Spirotrichea</taxon>
        <taxon>Stichotrichia</taxon>
        <taxon>Sporadotrichida</taxon>
        <taxon>Halteriidae</taxon>
        <taxon>Halteria</taxon>
    </lineage>
</organism>
<name>A0A8J8NGS9_HALGN</name>
<dbReference type="Proteomes" id="UP000785679">
    <property type="component" value="Unassembled WGS sequence"/>
</dbReference>
<accession>A0A8J8NGS9</accession>